<evidence type="ECO:0000256" key="6">
    <source>
        <dbReference type="PIRNR" id="PIRNR000139"/>
    </source>
</evidence>
<gene>
    <name evidence="8" type="ordered locus">DP1808</name>
</gene>
<dbReference type="GO" id="GO:0051539">
    <property type="term" value="F:4 iron, 4 sulfur cluster binding"/>
    <property type="evidence" value="ECO:0007669"/>
    <property type="project" value="UniProtKB-UniRule"/>
</dbReference>
<keyword evidence="1 6" id="KW-0004">4Fe-4S</keyword>
<dbReference type="KEGG" id="dps:DP1808"/>
<dbReference type="InterPro" id="IPR017900">
    <property type="entry name" value="4Fe4S_Fe_S_CS"/>
</dbReference>
<dbReference type="Proteomes" id="UP000000602">
    <property type="component" value="Chromosome"/>
</dbReference>
<dbReference type="PROSITE" id="PS51379">
    <property type="entry name" value="4FE4S_FER_2"/>
    <property type="match status" value="2"/>
</dbReference>
<dbReference type="Pfam" id="PF13183">
    <property type="entry name" value="Fer4_8"/>
    <property type="match status" value="1"/>
</dbReference>
<keyword evidence="3" id="KW-0677">Repeat</keyword>
<accession>Q6AM88</accession>
<keyword evidence="5 6" id="KW-0411">Iron-sulfur</keyword>
<dbReference type="PROSITE" id="PS00198">
    <property type="entry name" value="4FE4S_FER_1"/>
    <property type="match status" value="1"/>
</dbReference>
<evidence type="ECO:0000256" key="1">
    <source>
        <dbReference type="ARBA" id="ARBA00022485"/>
    </source>
</evidence>
<evidence type="ECO:0000259" key="7">
    <source>
        <dbReference type="PROSITE" id="PS51379"/>
    </source>
</evidence>
<sequence length="427" mass="46891">MKKGQTKKGPEKECARCGACTVVCPVYRASGGKEFYSSRGRQHLQKIGEDASGADVKDIFSKCLLCGACSQVCPRGIDTLAHVRQVRSEITVIPGGYKKYLAGKALERPQMLVHLRKIALHLDRLLAKGLPAESGLRLRLAMLSEDHLTDSKESEATAPCPLPTDPDLQPLLYFPGCATSYITPALLEKHRRFFATLGYSLQVPTGLSCCGLSAFSAGDLAGARRLAEKNIIALEKTEGPILVSCASCFFQLHSLENVFADEKAWQERAKRISGRCVELTEFLQTLKKDEKKSEEKAVNEQKNLRVFYHDPCHFRNELNIVDEPRKLLKECSGIELVELADGPQCCGMGGLFSLAAMKISTAIRDDLRDKVLALNPDIITTTCSGCLMQWRSAVASAGSTIKVVHLTEILAKHRHFQQGKKRAGSST</sequence>
<proteinExistence type="predicted"/>
<comment type="catalytic activity">
    <reaction evidence="6">
        <text>(R)-lactate + A = pyruvate + AH2</text>
        <dbReference type="Rhea" id="RHEA:15089"/>
        <dbReference type="ChEBI" id="CHEBI:13193"/>
        <dbReference type="ChEBI" id="CHEBI:15361"/>
        <dbReference type="ChEBI" id="CHEBI:16004"/>
        <dbReference type="ChEBI" id="CHEBI:17499"/>
    </reaction>
</comment>
<feature type="domain" description="4Fe-4S ferredoxin-type" evidence="7">
    <location>
        <begin position="4"/>
        <end position="34"/>
    </location>
</feature>
<evidence type="ECO:0000256" key="3">
    <source>
        <dbReference type="ARBA" id="ARBA00022737"/>
    </source>
</evidence>
<dbReference type="GO" id="GO:0019154">
    <property type="term" value="F:glycolate dehydrogenase activity"/>
    <property type="evidence" value="ECO:0007669"/>
    <property type="project" value="UniProtKB-EC"/>
</dbReference>
<keyword evidence="2 6" id="KW-0479">Metal-binding</keyword>
<dbReference type="eggNOG" id="COG0247">
    <property type="taxonomic scope" value="Bacteria"/>
</dbReference>
<dbReference type="EC" id="1.1.99.14" evidence="6"/>
<dbReference type="OrthoDB" id="5289041at2"/>
<dbReference type="EMBL" id="CR522870">
    <property type="protein sequence ID" value="CAG36537.1"/>
    <property type="molecule type" value="Genomic_DNA"/>
</dbReference>
<dbReference type="AlphaFoldDB" id="Q6AM88"/>
<protein>
    <recommendedName>
        <fullName evidence="6">Glycolate oxidase iron-sulfur subunit</fullName>
        <ecNumber evidence="6">1.1.99.14</ecNumber>
    </recommendedName>
</protein>
<keyword evidence="4 6" id="KW-0408">Iron</keyword>
<evidence type="ECO:0000313" key="8">
    <source>
        <dbReference type="EMBL" id="CAG36537.1"/>
    </source>
</evidence>
<dbReference type="InterPro" id="IPR004017">
    <property type="entry name" value="Cys_rich_dom"/>
</dbReference>
<organism evidence="8 9">
    <name type="scientific">Desulfotalea psychrophila (strain LSv54 / DSM 12343)</name>
    <dbReference type="NCBI Taxonomy" id="177439"/>
    <lineage>
        <taxon>Bacteria</taxon>
        <taxon>Pseudomonadati</taxon>
        <taxon>Thermodesulfobacteriota</taxon>
        <taxon>Desulfobulbia</taxon>
        <taxon>Desulfobulbales</taxon>
        <taxon>Desulfocapsaceae</taxon>
        <taxon>Desulfotalea</taxon>
    </lineage>
</organism>
<evidence type="ECO:0000256" key="2">
    <source>
        <dbReference type="ARBA" id="ARBA00022723"/>
    </source>
</evidence>
<dbReference type="Gene3D" id="1.10.1060.10">
    <property type="entry name" value="Alpha-helical ferredoxin"/>
    <property type="match status" value="1"/>
</dbReference>
<dbReference type="GO" id="GO:0046872">
    <property type="term" value="F:metal ion binding"/>
    <property type="evidence" value="ECO:0007669"/>
    <property type="project" value="UniProtKB-UniRule"/>
</dbReference>
<dbReference type="InterPro" id="IPR017896">
    <property type="entry name" value="4Fe4S_Fe-S-bd"/>
</dbReference>
<dbReference type="SUPFAM" id="SSF46548">
    <property type="entry name" value="alpha-helical ferredoxin"/>
    <property type="match status" value="1"/>
</dbReference>
<keyword evidence="6" id="KW-0249">Electron transport</keyword>
<dbReference type="PIRSF" id="PIRSF000139">
    <property type="entry name" value="Glc_ox_4Fe-4S"/>
    <property type="match status" value="1"/>
</dbReference>
<reference evidence="9" key="1">
    <citation type="journal article" date="2004" name="Environ. Microbiol.">
        <title>The genome of Desulfotalea psychrophila, a sulfate-reducing bacterium from permanently cold Arctic sediments.</title>
        <authorList>
            <person name="Rabus R."/>
            <person name="Ruepp A."/>
            <person name="Frickey T."/>
            <person name="Rattei T."/>
            <person name="Fartmann B."/>
            <person name="Stark M."/>
            <person name="Bauer M."/>
            <person name="Zibat A."/>
            <person name="Lombardot T."/>
            <person name="Becker I."/>
            <person name="Amann J."/>
            <person name="Gellner K."/>
            <person name="Teeling H."/>
            <person name="Leuschner W.D."/>
            <person name="Gloeckner F.-O."/>
            <person name="Lupas A.N."/>
            <person name="Amann R."/>
            <person name="Klenk H.-P."/>
        </authorList>
    </citation>
    <scope>NUCLEOTIDE SEQUENCE [LARGE SCALE GENOMIC DNA]</scope>
    <source>
        <strain evidence="9">DSM 12343 / LSv54</strain>
    </source>
</reference>
<feature type="domain" description="4Fe-4S ferredoxin-type" evidence="7">
    <location>
        <begin position="53"/>
        <end position="83"/>
    </location>
</feature>
<dbReference type="PANTHER" id="PTHR32479">
    <property type="entry name" value="GLYCOLATE OXIDASE IRON-SULFUR SUBUNIT"/>
    <property type="match status" value="1"/>
</dbReference>
<keyword evidence="9" id="KW-1185">Reference proteome</keyword>
<dbReference type="InterPro" id="IPR009051">
    <property type="entry name" value="Helical_ferredxn"/>
</dbReference>
<dbReference type="HOGENOM" id="CLU_023081_0_1_7"/>
<evidence type="ECO:0000256" key="4">
    <source>
        <dbReference type="ARBA" id="ARBA00023004"/>
    </source>
</evidence>
<name>Q6AM88_DESPS</name>
<dbReference type="STRING" id="177439.DP1808"/>
<comment type="cofactor">
    <cofactor evidence="6">
        <name>[4Fe-4S] cluster</name>
        <dbReference type="ChEBI" id="CHEBI:49883"/>
    </cofactor>
    <text evidence="6">Binds 2 [4Fe-4S] clusters.</text>
</comment>
<evidence type="ECO:0000313" key="9">
    <source>
        <dbReference type="Proteomes" id="UP000000602"/>
    </source>
</evidence>
<comment type="function">
    <text evidence="6">Component of a complex that catalyzes the oxidation of glycolate to glyoxylate.</text>
</comment>
<keyword evidence="6" id="KW-0813">Transport</keyword>
<dbReference type="RefSeq" id="WP_011189049.1">
    <property type="nucleotide sequence ID" value="NC_006138.1"/>
</dbReference>
<dbReference type="InterPro" id="IPR012257">
    <property type="entry name" value="Glc_ox_4Fe-4S"/>
</dbReference>
<dbReference type="Pfam" id="PF02754">
    <property type="entry name" value="CCG"/>
    <property type="match status" value="2"/>
</dbReference>
<evidence type="ECO:0000256" key="5">
    <source>
        <dbReference type="ARBA" id="ARBA00023014"/>
    </source>
</evidence>
<comment type="catalytic activity">
    <reaction evidence="6">
        <text>glycolate + A = glyoxylate + AH2</text>
        <dbReference type="Rhea" id="RHEA:21264"/>
        <dbReference type="ChEBI" id="CHEBI:13193"/>
        <dbReference type="ChEBI" id="CHEBI:17499"/>
        <dbReference type="ChEBI" id="CHEBI:29805"/>
        <dbReference type="ChEBI" id="CHEBI:36655"/>
        <dbReference type="EC" id="1.1.99.14"/>
    </reaction>
</comment>